<dbReference type="OrthoDB" id="8552614at2"/>
<dbReference type="EMBL" id="QYUN01000002">
    <property type="protein sequence ID" value="RJG05287.1"/>
    <property type="molecule type" value="Genomic_DNA"/>
</dbReference>
<dbReference type="InterPro" id="IPR050708">
    <property type="entry name" value="T6SS_VgrG/RHS"/>
</dbReference>
<feature type="domain" description="PKD/Chitinase" evidence="3">
    <location>
        <begin position="51"/>
        <end position="131"/>
    </location>
</feature>
<dbReference type="InterPro" id="IPR013783">
    <property type="entry name" value="Ig-like_fold"/>
</dbReference>
<dbReference type="Pfam" id="PF17957">
    <property type="entry name" value="Big_7"/>
    <property type="match status" value="5"/>
</dbReference>
<dbReference type="PANTHER" id="PTHR32305">
    <property type="match status" value="1"/>
</dbReference>
<feature type="domain" description="PKD/Chitinase" evidence="3">
    <location>
        <begin position="145"/>
        <end position="244"/>
    </location>
</feature>
<dbReference type="PRINTS" id="PR00394">
    <property type="entry name" value="RHSPROTEIN"/>
</dbReference>
<dbReference type="RefSeq" id="WP_119736856.1">
    <property type="nucleotide sequence ID" value="NZ_QYUN01000002.1"/>
</dbReference>
<name>A0A418WYI4_9BURK</name>
<feature type="domain" description="PKD/Chitinase" evidence="3">
    <location>
        <begin position="250"/>
        <end position="335"/>
    </location>
</feature>
<feature type="chain" id="PRO_5019558265" description="PKD/Chitinase domain-containing protein" evidence="2">
    <location>
        <begin position="21"/>
        <end position="864"/>
    </location>
</feature>
<keyword evidence="1" id="KW-0677">Repeat</keyword>
<feature type="domain" description="PKD/Chitinase" evidence="3">
    <location>
        <begin position="341"/>
        <end position="428"/>
    </location>
</feature>
<dbReference type="InterPro" id="IPR022385">
    <property type="entry name" value="Rhs_assc_core"/>
</dbReference>
<sequence>MLKHVTLFLAALFTSWGLHAQTVSTIDARTLAAIVGYLLDADPRVALTASVSNFSYSPLSTVTLTASDSEFERPIAKVEFFNGTTLIGTATAAPYTYSWNNVPAGSYTITAKATDSQGVSVKSNTVPLVVKAPPEIEIIVPENNRTYFFVAPEKALKLDLSAVVKDCDRSIVKVEFFNGATLLGGDTRIPFLNCRADEWGIAFVSEFFTWTNIAPGNYTITVKATDTSGTVTTSAPVNMTVMESHAPAVNITVPANNASYTAPVEVTLTANATDSDGSIVKVEFFHGTALIGTSMVAPYTFNWTHVAGGNYAITAKATDDKGLMTTSAAVTFTVAHNQAPTVALTAPANNANYMAPATVTLTATASDTDGSIAKVEFFNGSTLLGTATAAPYTFDWTSVAAGSYTITAKATDDKGLTTTSAAVAITVAQNQAPTVALTAPDNGASYISPASIALTANATDVDGTIAKVELYDGSTLLATLTQAPYTFMWNDATAGSHALLARATDNFGTTVASPAVTITVISNQAPAVSVTATPDIAAAPATIELAATATDTDGTIARVEFFNGSTLLATVTNAPYVHSWTGVAQGGYTITAKAVDNAGAVTASAPVAVTVTGNGEQAAYYIYADHLNTPRLITDAGSNTVWKWDNDEPFGNGLPDANPGGAGTNFEFNLRFPGQYFDRETNLHYNYHRDYDPGTGRYVQSDPIGLQGGINTYAYVGGNPINRIDPMGLETVIVINNNTPLIGMHAGVYTGSGSDRTLYDPGGSYRNYLKGSGDALYGRDANLRDYIKYQTADGSDVQVYRFPTTPEEERQISSRIEEQGGGTPGNCAIRTSQAIQGIGPFKNLGVSLTPAGLGRDLAKISGSK</sequence>
<reference evidence="4 5" key="1">
    <citation type="submission" date="2018-09" db="EMBL/GenBank/DDBJ databases">
        <authorList>
            <person name="Zhu H."/>
        </authorList>
    </citation>
    <scope>NUCLEOTIDE SEQUENCE [LARGE SCALE GENOMIC DNA]</scope>
    <source>
        <strain evidence="4 5">K2R10-39</strain>
    </source>
</reference>
<evidence type="ECO:0000313" key="4">
    <source>
        <dbReference type="EMBL" id="RJG05287.1"/>
    </source>
</evidence>
<proteinExistence type="predicted"/>
<dbReference type="InterPro" id="IPR056823">
    <property type="entry name" value="TEN-like_YD-shell"/>
</dbReference>
<evidence type="ECO:0000256" key="2">
    <source>
        <dbReference type="SAM" id="SignalP"/>
    </source>
</evidence>
<dbReference type="NCBIfam" id="TIGR03696">
    <property type="entry name" value="Rhs_assc_core"/>
    <property type="match status" value="1"/>
</dbReference>
<gene>
    <name evidence="4" type="ORF">D3870_03980</name>
</gene>
<keyword evidence="5" id="KW-1185">Reference proteome</keyword>
<dbReference type="InterPro" id="IPR035986">
    <property type="entry name" value="PKD_dom_sf"/>
</dbReference>
<dbReference type="AlphaFoldDB" id="A0A418WYI4"/>
<evidence type="ECO:0000256" key="1">
    <source>
        <dbReference type="ARBA" id="ARBA00022737"/>
    </source>
</evidence>
<dbReference type="SMART" id="SM00089">
    <property type="entry name" value="PKD"/>
    <property type="match status" value="5"/>
</dbReference>
<dbReference type="InterPro" id="IPR022409">
    <property type="entry name" value="PKD/Chitinase_dom"/>
</dbReference>
<accession>A0A418WYI4</accession>
<dbReference type="Gene3D" id="2.180.10.10">
    <property type="entry name" value="RHS repeat-associated core"/>
    <property type="match status" value="1"/>
</dbReference>
<keyword evidence="2" id="KW-0732">Signal</keyword>
<feature type="domain" description="PKD/Chitinase" evidence="3">
    <location>
        <begin position="527"/>
        <end position="612"/>
    </location>
</feature>
<dbReference type="PANTHER" id="PTHR32305:SF15">
    <property type="entry name" value="PROTEIN RHSA-RELATED"/>
    <property type="match status" value="1"/>
</dbReference>
<dbReference type="Proteomes" id="UP000285190">
    <property type="component" value="Unassembled WGS sequence"/>
</dbReference>
<evidence type="ECO:0000259" key="3">
    <source>
        <dbReference type="SMART" id="SM00089"/>
    </source>
</evidence>
<organism evidence="4 5">
    <name type="scientific">Noviherbaspirillum cavernae</name>
    <dbReference type="NCBI Taxonomy" id="2320862"/>
    <lineage>
        <taxon>Bacteria</taxon>
        <taxon>Pseudomonadati</taxon>
        <taxon>Pseudomonadota</taxon>
        <taxon>Betaproteobacteria</taxon>
        <taxon>Burkholderiales</taxon>
        <taxon>Oxalobacteraceae</taxon>
        <taxon>Noviherbaspirillum</taxon>
    </lineage>
</organism>
<protein>
    <recommendedName>
        <fullName evidence="3">PKD/Chitinase domain-containing protein</fullName>
    </recommendedName>
</protein>
<dbReference type="SUPFAM" id="SSF49299">
    <property type="entry name" value="PKD domain"/>
    <property type="match status" value="3"/>
</dbReference>
<dbReference type="Pfam" id="PF25023">
    <property type="entry name" value="TEN_YD-shell"/>
    <property type="match status" value="1"/>
</dbReference>
<comment type="caution">
    <text evidence="4">The sequence shown here is derived from an EMBL/GenBank/DDBJ whole genome shotgun (WGS) entry which is preliminary data.</text>
</comment>
<dbReference type="Gene3D" id="2.60.40.10">
    <property type="entry name" value="Immunoglobulins"/>
    <property type="match status" value="5"/>
</dbReference>
<feature type="signal peptide" evidence="2">
    <location>
        <begin position="1"/>
        <end position="20"/>
    </location>
</feature>
<evidence type="ECO:0000313" key="5">
    <source>
        <dbReference type="Proteomes" id="UP000285190"/>
    </source>
</evidence>